<dbReference type="NCBIfam" id="TIGR00095">
    <property type="entry name" value="16S rRNA (guanine(966)-N(2))-methyltransferase RsmD"/>
    <property type="match status" value="1"/>
</dbReference>
<dbReference type="SUPFAM" id="SSF53335">
    <property type="entry name" value="S-adenosyl-L-methionine-dependent methyltransferases"/>
    <property type="match status" value="1"/>
</dbReference>
<evidence type="ECO:0000313" key="4">
    <source>
        <dbReference type="Proteomes" id="UP001177295"/>
    </source>
</evidence>
<dbReference type="PANTHER" id="PTHR43542:SF1">
    <property type="entry name" value="METHYLTRANSFERASE"/>
    <property type="match status" value="1"/>
</dbReference>
<reference evidence="3 4" key="1">
    <citation type="journal article" date="2023" name="Cell">
        <title>Genetic manipulation of Patescibacteria provides mechanistic insights into microbial dark matter and the epibiotic lifestyle.</title>
        <authorList>
            <person name="Wang Y."/>
            <person name="Gallagher L.A."/>
            <person name="Andrade P.A."/>
            <person name="Liu A."/>
            <person name="Humphreys I.R."/>
            <person name="Turkarslan S."/>
            <person name="Cutler K.J."/>
            <person name="Arrieta-Ortiz M.L."/>
            <person name="Li Y."/>
            <person name="Radey M.C."/>
            <person name="McLean J.S."/>
            <person name="Cong Q."/>
            <person name="Baker D."/>
            <person name="Baliga N.S."/>
            <person name="Peterson S.B."/>
            <person name="Mougous J.D."/>
        </authorList>
    </citation>
    <scope>NUCLEOTIDE SEQUENCE [LARGE SCALE GENOMIC DNA]</scope>
    <source>
        <strain evidence="3 4">ML1</strain>
    </source>
</reference>
<dbReference type="Pfam" id="PF03602">
    <property type="entry name" value="Cons_hypoth95"/>
    <property type="match status" value="1"/>
</dbReference>
<proteinExistence type="predicted"/>
<keyword evidence="2" id="KW-0808">Transferase</keyword>
<dbReference type="RefSeq" id="WP_376753667.1">
    <property type="nucleotide sequence ID" value="NZ_CP124550.1"/>
</dbReference>
<protein>
    <submittedName>
        <fullName evidence="3">16S rRNA (Guanine(966)-N(2))-methyltransferase RsmD</fullName>
    </submittedName>
</protein>
<dbReference type="InterPro" id="IPR029063">
    <property type="entry name" value="SAM-dependent_MTases_sf"/>
</dbReference>
<dbReference type="PROSITE" id="PS00092">
    <property type="entry name" value="N6_MTASE"/>
    <property type="match status" value="1"/>
</dbReference>
<keyword evidence="4" id="KW-1185">Reference proteome</keyword>
<dbReference type="InterPro" id="IPR002052">
    <property type="entry name" value="DNA_methylase_N6_adenine_CS"/>
</dbReference>
<name>A0ABY8WVK9_9BACT</name>
<organism evidence="3 4">
    <name type="scientific">Candidatus Southlakia epibionticum</name>
    <dbReference type="NCBI Taxonomy" id="3043284"/>
    <lineage>
        <taxon>Bacteria</taxon>
        <taxon>Candidatus Saccharimonadota</taxon>
        <taxon>Candidatus Saccharimonadia</taxon>
        <taxon>Candidatus Saccharimonadales</taxon>
        <taxon>Candidatus Saccharimonadaceae</taxon>
        <taxon>Candidatus Southlakia</taxon>
    </lineage>
</organism>
<accession>A0ABY8WVK9</accession>
<evidence type="ECO:0000256" key="1">
    <source>
        <dbReference type="ARBA" id="ARBA00022603"/>
    </source>
</evidence>
<sequence>MTSIRVIAGKYGGRKLDAPKPNNTRTKPMGERIRNALFNRVGSEVRGAYVLDVFAGTGAVGFEALSRGAAHVTFIERDKIAQNILRKNMVSLGVENDVSLVYSSVSTWLKSGKAENYDIIFADPPYHDTQFSTVLKLLSLLKPGALMVLSHPGRGEFPNLTKEIVVVDNRSYGNAFLTSFRRER</sequence>
<dbReference type="Gene3D" id="3.40.50.150">
    <property type="entry name" value="Vaccinia Virus protein VP39"/>
    <property type="match status" value="1"/>
</dbReference>
<dbReference type="PANTHER" id="PTHR43542">
    <property type="entry name" value="METHYLTRANSFERASE"/>
    <property type="match status" value="1"/>
</dbReference>
<dbReference type="InterPro" id="IPR004398">
    <property type="entry name" value="RNA_MeTrfase_RsmD"/>
</dbReference>
<dbReference type="CDD" id="cd02440">
    <property type="entry name" value="AdoMet_MTases"/>
    <property type="match status" value="1"/>
</dbReference>
<dbReference type="EMBL" id="CP124550">
    <property type="protein sequence ID" value="WIO46122.1"/>
    <property type="molecule type" value="Genomic_DNA"/>
</dbReference>
<keyword evidence="1" id="KW-0489">Methyltransferase</keyword>
<evidence type="ECO:0000313" key="3">
    <source>
        <dbReference type="EMBL" id="WIO46122.1"/>
    </source>
</evidence>
<dbReference type="Proteomes" id="UP001177295">
    <property type="component" value="Chromosome"/>
</dbReference>
<evidence type="ECO:0000256" key="2">
    <source>
        <dbReference type="ARBA" id="ARBA00022679"/>
    </source>
</evidence>
<gene>
    <name evidence="3" type="primary">rsmD</name>
    <name evidence="3" type="ORF">SEML1_0503</name>
</gene>
<dbReference type="PIRSF" id="PIRSF004553">
    <property type="entry name" value="CHP00095"/>
    <property type="match status" value="1"/>
</dbReference>